<evidence type="ECO:0000256" key="5">
    <source>
        <dbReference type="ARBA" id="ARBA00022741"/>
    </source>
</evidence>
<gene>
    <name evidence="10" type="ORF">SAMN05216462_1821</name>
</gene>
<dbReference type="Pfam" id="PF13589">
    <property type="entry name" value="HATPase_c_3"/>
    <property type="match status" value="1"/>
</dbReference>
<dbReference type="InterPro" id="IPR003594">
    <property type="entry name" value="HATPase_dom"/>
</dbReference>
<keyword evidence="3" id="KW-0597">Phosphoprotein</keyword>
<evidence type="ECO:0000259" key="9">
    <source>
        <dbReference type="PROSITE" id="PS50109"/>
    </source>
</evidence>
<evidence type="ECO:0000313" key="10">
    <source>
        <dbReference type="EMBL" id="SEA56550.1"/>
    </source>
</evidence>
<evidence type="ECO:0000256" key="8">
    <source>
        <dbReference type="ARBA" id="ARBA00023012"/>
    </source>
</evidence>
<evidence type="ECO:0000256" key="4">
    <source>
        <dbReference type="ARBA" id="ARBA00022679"/>
    </source>
</evidence>
<dbReference type="EMBL" id="FNRF01000003">
    <property type="protein sequence ID" value="SEA56550.1"/>
    <property type="molecule type" value="Genomic_DNA"/>
</dbReference>
<dbReference type="PROSITE" id="PS50109">
    <property type="entry name" value="HIS_KIN"/>
    <property type="match status" value="1"/>
</dbReference>
<evidence type="ECO:0000256" key="1">
    <source>
        <dbReference type="ARBA" id="ARBA00000085"/>
    </source>
</evidence>
<keyword evidence="8" id="KW-0902">Two-component regulatory system</keyword>
<sequence>MAENTHTEEQIKQMITDLLTHTPVDYSQLVALTNELAKFDSENVRFSVDAGIISRLGEELVGKRDTAVAELIKNAYDADATEVDVIFQNAWTEGGTLIIDDNGLGMTRTQLIDGFMRLSSADKIHNPVSPVFNRTRAGRKGIGRFAAQRLGSYLTIITQTRASNTALKVEIRWDAFESDKDLNSIESKIETLPKQKSQGTWLKIDGLREGWSDGYVKKIYRNISTLLQPYPLSKSFHSDDDPGFKTYFYRDVKDEAHKIVDEVSEITQFALAVIDTYVDSEGQAHWSLKSNQLDYYKESLIGKDPDVETSKMVYVRGVRARIYYFIYEASLLSGQKRNDIKAIAEEQGGVRLYRKGFRVLPYGEKGDDWLGLDESARRRSIVAPHQNISFFGLVEIDNDGAEVFEETSSREGLIQGEAYDELVDYLYRVITSAVLKIADLRGRKGSAGQKDWKKKNSTIRVDTAIEELRNIVEKKNGGEKGNESDQEANSFYNQASELIETIIKARSEEKEETQKLIDENNMLRVLAGTGLVIGEFIHEIKRFEPSFSADISILRNRMAGNEALLEKISEMEEKLNAFHSYTAYFDRTISRNVIRELEPINIKEQVNTFYKNIQNDIQRAHIDMSEPVFEGKGLITIPMHPSEWMSILFNLYTNAKKAMKDKDDRRLLIRCWKADGNVYLQFSDTGKGIPEEDWDNIFNAFFTTSSPVGRGSDSYTGTGLGLTIIREIVTSYSGEIKVVAPYLDYKTTFQISIPAN</sequence>
<evidence type="ECO:0000256" key="7">
    <source>
        <dbReference type="ARBA" id="ARBA00022840"/>
    </source>
</evidence>
<keyword evidence="4" id="KW-0808">Transferase</keyword>
<accession>A0A1H4C890</accession>
<dbReference type="RefSeq" id="WP_074761174.1">
    <property type="nucleotide sequence ID" value="NZ_FNRF01000003.1"/>
</dbReference>
<reference evidence="10 11" key="1">
    <citation type="submission" date="2016-10" db="EMBL/GenBank/DDBJ databases">
        <authorList>
            <person name="de Groot N.N."/>
        </authorList>
    </citation>
    <scope>NUCLEOTIDE SEQUENCE [LARGE SCALE GENOMIC DNA]</scope>
    <source>
        <strain evidence="10 11">D31d</strain>
    </source>
</reference>
<evidence type="ECO:0000256" key="6">
    <source>
        <dbReference type="ARBA" id="ARBA00022777"/>
    </source>
</evidence>
<comment type="catalytic activity">
    <reaction evidence="1">
        <text>ATP + protein L-histidine = ADP + protein N-phospho-L-histidine.</text>
        <dbReference type="EC" id="2.7.13.3"/>
    </reaction>
</comment>
<keyword evidence="7" id="KW-0067">ATP-binding</keyword>
<dbReference type="SUPFAM" id="SSF55874">
    <property type="entry name" value="ATPase domain of HSP90 chaperone/DNA topoisomerase II/histidine kinase"/>
    <property type="match status" value="2"/>
</dbReference>
<dbReference type="GO" id="GO:0000160">
    <property type="term" value="P:phosphorelay signal transduction system"/>
    <property type="evidence" value="ECO:0007669"/>
    <property type="project" value="UniProtKB-KW"/>
</dbReference>
<dbReference type="OrthoDB" id="9816482at2"/>
<evidence type="ECO:0000256" key="2">
    <source>
        <dbReference type="ARBA" id="ARBA00012438"/>
    </source>
</evidence>
<evidence type="ECO:0000313" key="11">
    <source>
        <dbReference type="Proteomes" id="UP000182257"/>
    </source>
</evidence>
<dbReference type="SMART" id="SM00387">
    <property type="entry name" value="HATPase_c"/>
    <property type="match status" value="1"/>
</dbReference>
<evidence type="ECO:0000256" key="3">
    <source>
        <dbReference type="ARBA" id="ARBA00022553"/>
    </source>
</evidence>
<name>A0A1H4C890_XYLRU</name>
<proteinExistence type="predicted"/>
<dbReference type="GO" id="GO:0004673">
    <property type="term" value="F:protein histidine kinase activity"/>
    <property type="evidence" value="ECO:0007669"/>
    <property type="project" value="UniProtKB-EC"/>
</dbReference>
<dbReference type="PANTHER" id="PTHR43065">
    <property type="entry name" value="SENSOR HISTIDINE KINASE"/>
    <property type="match status" value="1"/>
</dbReference>
<dbReference type="GO" id="GO:0005524">
    <property type="term" value="F:ATP binding"/>
    <property type="evidence" value="ECO:0007669"/>
    <property type="project" value="UniProtKB-KW"/>
</dbReference>
<organism evidence="10 11">
    <name type="scientific">Xylanibacter ruminicola</name>
    <name type="common">Prevotella ruminicola</name>
    <dbReference type="NCBI Taxonomy" id="839"/>
    <lineage>
        <taxon>Bacteria</taxon>
        <taxon>Pseudomonadati</taxon>
        <taxon>Bacteroidota</taxon>
        <taxon>Bacteroidia</taxon>
        <taxon>Bacteroidales</taxon>
        <taxon>Prevotellaceae</taxon>
        <taxon>Xylanibacter</taxon>
    </lineage>
</organism>
<keyword evidence="6 10" id="KW-0418">Kinase</keyword>
<dbReference type="InterPro" id="IPR005467">
    <property type="entry name" value="His_kinase_dom"/>
</dbReference>
<protein>
    <recommendedName>
        <fullName evidence="2">histidine kinase</fullName>
        <ecNumber evidence="2">2.7.13.3</ecNumber>
    </recommendedName>
</protein>
<keyword evidence="5" id="KW-0547">Nucleotide-binding</keyword>
<dbReference type="Pfam" id="PF02518">
    <property type="entry name" value="HATPase_c"/>
    <property type="match status" value="1"/>
</dbReference>
<dbReference type="Proteomes" id="UP000182257">
    <property type="component" value="Unassembled WGS sequence"/>
</dbReference>
<dbReference type="AlphaFoldDB" id="A0A1H4C890"/>
<dbReference type="PANTHER" id="PTHR43065:SF10">
    <property type="entry name" value="PEROXIDE STRESS-ACTIVATED HISTIDINE KINASE MAK3"/>
    <property type="match status" value="1"/>
</dbReference>
<dbReference type="PRINTS" id="PR00344">
    <property type="entry name" value="BCTRLSENSOR"/>
</dbReference>
<feature type="domain" description="Histidine kinase" evidence="9">
    <location>
        <begin position="535"/>
        <end position="756"/>
    </location>
</feature>
<dbReference type="InterPro" id="IPR036890">
    <property type="entry name" value="HATPase_C_sf"/>
</dbReference>
<dbReference type="InterPro" id="IPR004358">
    <property type="entry name" value="Sig_transdc_His_kin-like_C"/>
</dbReference>
<dbReference type="EC" id="2.7.13.3" evidence="2"/>
<dbReference type="Gene3D" id="3.30.565.10">
    <property type="entry name" value="Histidine kinase-like ATPase, C-terminal domain"/>
    <property type="match status" value="2"/>
</dbReference>